<feature type="compositionally biased region" description="Basic residues" evidence="1">
    <location>
        <begin position="198"/>
        <end position="214"/>
    </location>
</feature>
<feature type="transmembrane region" description="Helical" evidence="2">
    <location>
        <begin position="169"/>
        <end position="189"/>
    </location>
</feature>
<protein>
    <submittedName>
        <fullName evidence="3">Uncharacterized protein</fullName>
    </submittedName>
</protein>
<evidence type="ECO:0000256" key="2">
    <source>
        <dbReference type="SAM" id="Phobius"/>
    </source>
</evidence>
<gene>
    <name evidence="3" type="ORF">ANN_15499</name>
</gene>
<evidence type="ECO:0000313" key="3">
    <source>
        <dbReference type="EMBL" id="KAJ4433240.1"/>
    </source>
</evidence>
<dbReference type="Proteomes" id="UP001148838">
    <property type="component" value="Unassembled WGS sequence"/>
</dbReference>
<name>A0ABQ8SGJ4_PERAM</name>
<accession>A0ABQ8SGJ4</accession>
<feature type="region of interest" description="Disordered" evidence="1">
    <location>
        <begin position="31"/>
        <end position="50"/>
    </location>
</feature>
<feature type="transmembrane region" description="Helical" evidence="2">
    <location>
        <begin position="143"/>
        <end position="163"/>
    </location>
</feature>
<keyword evidence="2" id="KW-1133">Transmembrane helix</keyword>
<comment type="caution">
    <text evidence="3">The sequence shown here is derived from an EMBL/GenBank/DDBJ whole genome shotgun (WGS) entry which is preliminary data.</text>
</comment>
<proteinExistence type="predicted"/>
<organism evidence="3 4">
    <name type="scientific">Periplaneta americana</name>
    <name type="common">American cockroach</name>
    <name type="synonym">Blatta americana</name>
    <dbReference type="NCBI Taxonomy" id="6978"/>
    <lineage>
        <taxon>Eukaryota</taxon>
        <taxon>Metazoa</taxon>
        <taxon>Ecdysozoa</taxon>
        <taxon>Arthropoda</taxon>
        <taxon>Hexapoda</taxon>
        <taxon>Insecta</taxon>
        <taxon>Pterygota</taxon>
        <taxon>Neoptera</taxon>
        <taxon>Polyneoptera</taxon>
        <taxon>Dictyoptera</taxon>
        <taxon>Blattodea</taxon>
        <taxon>Blattoidea</taxon>
        <taxon>Blattidae</taxon>
        <taxon>Blattinae</taxon>
        <taxon>Periplaneta</taxon>
    </lineage>
</organism>
<keyword evidence="2" id="KW-0812">Transmembrane</keyword>
<feature type="region of interest" description="Disordered" evidence="1">
    <location>
        <begin position="196"/>
        <end position="261"/>
    </location>
</feature>
<keyword evidence="4" id="KW-1185">Reference proteome</keyword>
<evidence type="ECO:0000256" key="1">
    <source>
        <dbReference type="SAM" id="MobiDB-lite"/>
    </source>
</evidence>
<dbReference type="EMBL" id="JAJSOF020000027">
    <property type="protein sequence ID" value="KAJ4433240.1"/>
    <property type="molecule type" value="Genomic_DNA"/>
</dbReference>
<feature type="compositionally biased region" description="Basic residues" evidence="1">
    <location>
        <begin position="241"/>
        <end position="252"/>
    </location>
</feature>
<sequence>MDEYQITLQAPPGTTDSLDRPPWNVAKRRWMASATSTRGRPSRGRSFASDRQGSLGRICRSRNGIWISVVCRDRSSGSHVVGRHIRINIIIWTIIIMITITIMIIITITITTTIMKITITNLIITITITTLIIVTITIMIIKIAIMIITIIVMIVMTMTIIVITIVNLIITITTTIIIIITINGFGFRVSHHTTMNRSRQHKIRPKSPLRRPRLRTTEKPASCVPEENGKKSPTAETARQDKKHRHPNKKRYAGCSKAGPTSQMEMVRTHIRKFTLRLDVSSSTTGFGAYNSDTTALQTLNNLDVDTAS</sequence>
<feature type="transmembrane region" description="Helical" evidence="2">
    <location>
        <begin position="89"/>
        <end position="111"/>
    </location>
</feature>
<feature type="transmembrane region" description="Helical" evidence="2">
    <location>
        <begin position="117"/>
        <end position="136"/>
    </location>
</feature>
<keyword evidence="2" id="KW-0472">Membrane</keyword>
<evidence type="ECO:0000313" key="4">
    <source>
        <dbReference type="Proteomes" id="UP001148838"/>
    </source>
</evidence>
<reference evidence="3 4" key="1">
    <citation type="journal article" date="2022" name="Allergy">
        <title>Genome assembly and annotation of Periplaneta americana reveal a comprehensive cockroach allergen profile.</title>
        <authorList>
            <person name="Wang L."/>
            <person name="Xiong Q."/>
            <person name="Saelim N."/>
            <person name="Wang L."/>
            <person name="Nong W."/>
            <person name="Wan A.T."/>
            <person name="Shi M."/>
            <person name="Liu X."/>
            <person name="Cao Q."/>
            <person name="Hui J.H.L."/>
            <person name="Sookrung N."/>
            <person name="Leung T.F."/>
            <person name="Tungtrongchitr A."/>
            <person name="Tsui S.K.W."/>
        </authorList>
    </citation>
    <scope>NUCLEOTIDE SEQUENCE [LARGE SCALE GENOMIC DNA]</scope>
    <source>
        <strain evidence="3">PWHHKU_190912</strain>
    </source>
</reference>